<evidence type="ECO:0000256" key="2">
    <source>
        <dbReference type="SAM" id="SignalP"/>
    </source>
</evidence>
<keyword evidence="1 2" id="KW-0732">Signal</keyword>
<comment type="caution">
    <text evidence="4">The sequence shown here is derived from an EMBL/GenBank/DDBJ whole genome shotgun (WGS) entry which is preliminary data.</text>
</comment>
<sequence>MYSTKKFYTKIVFILLLCFTTHKTFAQDPDLLRTWYMSYVINDFNPTRHYPPAVITQPATITFLDTGDAINIIGFSGCNTFQVQATYGTYTNFYGIVNMNTSTTGTDYCSNAYDFWEGRFFWMLDSGELTYILRTVNGVDYLDLEHPLMSGIYLQSQPLSVEENSSTEIRIFPNPVAETLYVTIANEQIKSFVIHNIQGQKIKEAKNSNNALDVKSLAKGVYFLEIVTDKGKFTHKFIKK</sequence>
<feature type="chain" id="PRO_5045046502" evidence="2">
    <location>
        <begin position="27"/>
        <end position="240"/>
    </location>
</feature>
<dbReference type="NCBIfam" id="TIGR04183">
    <property type="entry name" value="Por_Secre_tail"/>
    <property type="match status" value="1"/>
</dbReference>
<reference evidence="4 5" key="1">
    <citation type="submission" date="2020-07" db="EMBL/GenBank/DDBJ databases">
        <title>Description of Kordia aestuariivivens sp. nov., isolated from a tidal flat.</title>
        <authorList>
            <person name="Park S."/>
            <person name="Yoon J.-H."/>
        </authorList>
    </citation>
    <scope>NUCLEOTIDE SEQUENCE [LARGE SCALE GENOMIC DNA]</scope>
    <source>
        <strain evidence="4 5">YSTF-M3</strain>
    </source>
</reference>
<keyword evidence="5" id="KW-1185">Reference proteome</keyword>
<dbReference type="Pfam" id="PF18962">
    <property type="entry name" value="Por_Secre_tail"/>
    <property type="match status" value="1"/>
</dbReference>
<feature type="signal peptide" evidence="2">
    <location>
        <begin position="1"/>
        <end position="26"/>
    </location>
</feature>
<organism evidence="4 5">
    <name type="scientific">Kordia aestuariivivens</name>
    <dbReference type="NCBI Taxonomy" id="2759037"/>
    <lineage>
        <taxon>Bacteria</taxon>
        <taxon>Pseudomonadati</taxon>
        <taxon>Bacteroidota</taxon>
        <taxon>Flavobacteriia</taxon>
        <taxon>Flavobacteriales</taxon>
        <taxon>Flavobacteriaceae</taxon>
        <taxon>Kordia</taxon>
    </lineage>
</organism>
<dbReference type="Proteomes" id="UP000619238">
    <property type="component" value="Unassembled WGS sequence"/>
</dbReference>
<evidence type="ECO:0000256" key="1">
    <source>
        <dbReference type="ARBA" id="ARBA00022729"/>
    </source>
</evidence>
<feature type="domain" description="Secretion system C-terminal sorting" evidence="3">
    <location>
        <begin position="171"/>
        <end position="238"/>
    </location>
</feature>
<evidence type="ECO:0000313" key="4">
    <source>
        <dbReference type="EMBL" id="MBC8755001.1"/>
    </source>
</evidence>
<gene>
    <name evidence="4" type="ORF">H2O64_09985</name>
</gene>
<accession>A0ABR7Q9G6</accession>
<dbReference type="EMBL" id="JACGWS010000005">
    <property type="protein sequence ID" value="MBC8755001.1"/>
    <property type="molecule type" value="Genomic_DNA"/>
</dbReference>
<proteinExistence type="predicted"/>
<evidence type="ECO:0000259" key="3">
    <source>
        <dbReference type="Pfam" id="PF18962"/>
    </source>
</evidence>
<dbReference type="RefSeq" id="WP_187562049.1">
    <property type="nucleotide sequence ID" value="NZ_JACGWS010000005.1"/>
</dbReference>
<name>A0ABR7Q9G6_9FLAO</name>
<evidence type="ECO:0000313" key="5">
    <source>
        <dbReference type="Proteomes" id="UP000619238"/>
    </source>
</evidence>
<dbReference type="InterPro" id="IPR026444">
    <property type="entry name" value="Secre_tail"/>
</dbReference>
<protein>
    <submittedName>
        <fullName evidence="4">T9SS type A sorting domain-containing protein</fullName>
    </submittedName>
</protein>